<dbReference type="InterPro" id="IPR055414">
    <property type="entry name" value="LRR_R13L4/SHOC2-like"/>
</dbReference>
<evidence type="ECO:0000256" key="1">
    <source>
        <dbReference type="ARBA" id="ARBA00022737"/>
    </source>
</evidence>
<dbReference type="Pfam" id="PF23598">
    <property type="entry name" value="LRR_14"/>
    <property type="match status" value="1"/>
</dbReference>
<gene>
    <name evidence="4" type="primary">LOC132804059</name>
</gene>
<dbReference type="PANTHER" id="PTHR11017:SF479">
    <property type="entry name" value="DISEASE RESISTANCE PROTEIN (TIR-NBS-LRR CLASS) FAMILY"/>
    <property type="match status" value="1"/>
</dbReference>
<dbReference type="InterPro" id="IPR044974">
    <property type="entry name" value="Disease_R_plants"/>
</dbReference>
<sequence>MRNLRILKIYHRDDACISNKFKLSIPQDLDSYLSNKLRSFQWDLYPLKSLPSNFIPENLVELVLRGSHVEKLWNNRKIQNLPFLRRIDLSYSKFLSQLPDLSQAPNLESINLEGCTSLVQVLLSLQNLDKLTYLNLNGCSKHRDLQDISKRTEGCLDIVRFGGIKNVLNNFTYRKSCIQSFTGNLCLYSSQTHISQKFAPNLRYLILRGTAIETVPPSIGYLTGLVELDMEHCKRLKSLPTSICHLKSLETLYLCGCEKLKTFPEILEPIEHLIDIWLDYSGIKELPESIENIVSLRRLYMQHCGDLQDSITVFEFESKRLHVTGEHFKFEGSTITRSRYHSK</sequence>
<reference evidence="4" key="1">
    <citation type="submission" date="2025-08" db="UniProtKB">
        <authorList>
            <consortium name="RefSeq"/>
        </authorList>
    </citation>
    <scope>IDENTIFICATION</scope>
    <source>
        <tissue evidence="4">Seedling</tissue>
    </source>
</reference>
<evidence type="ECO:0000313" key="3">
    <source>
        <dbReference type="Proteomes" id="UP001652623"/>
    </source>
</evidence>
<name>A0ABM4AB39_ZIZJJ</name>
<dbReference type="SUPFAM" id="SSF52058">
    <property type="entry name" value="L domain-like"/>
    <property type="match status" value="1"/>
</dbReference>
<dbReference type="Proteomes" id="UP001652623">
    <property type="component" value="Chromosome 6"/>
</dbReference>
<keyword evidence="1" id="KW-0677">Repeat</keyword>
<feature type="domain" description="Disease resistance R13L4/SHOC-2-like LRR" evidence="2">
    <location>
        <begin position="201"/>
        <end position="303"/>
    </location>
</feature>
<keyword evidence="3" id="KW-1185">Reference proteome</keyword>
<protein>
    <submittedName>
        <fullName evidence="4">Probable WRKY transcription factor 19</fullName>
    </submittedName>
</protein>
<dbReference type="Gene3D" id="3.80.10.10">
    <property type="entry name" value="Ribonuclease Inhibitor"/>
    <property type="match status" value="2"/>
</dbReference>
<dbReference type="GeneID" id="132804059"/>
<dbReference type="InterPro" id="IPR032675">
    <property type="entry name" value="LRR_dom_sf"/>
</dbReference>
<organism evidence="3 4">
    <name type="scientific">Ziziphus jujuba</name>
    <name type="common">Chinese jujube</name>
    <name type="synonym">Ziziphus sativa</name>
    <dbReference type="NCBI Taxonomy" id="326968"/>
    <lineage>
        <taxon>Eukaryota</taxon>
        <taxon>Viridiplantae</taxon>
        <taxon>Streptophyta</taxon>
        <taxon>Embryophyta</taxon>
        <taxon>Tracheophyta</taxon>
        <taxon>Spermatophyta</taxon>
        <taxon>Magnoliopsida</taxon>
        <taxon>eudicotyledons</taxon>
        <taxon>Gunneridae</taxon>
        <taxon>Pentapetalae</taxon>
        <taxon>rosids</taxon>
        <taxon>fabids</taxon>
        <taxon>Rosales</taxon>
        <taxon>Rhamnaceae</taxon>
        <taxon>Paliureae</taxon>
        <taxon>Ziziphus</taxon>
    </lineage>
</organism>
<evidence type="ECO:0000313" key="4">
    <source>
        <dbReference type="RefSeq" id="XP_060673936.1"/>
    </source>
</evidence>
<dbReference type="PANTHER" id="PTHR11017">
    <property type="entry name" value="LEUCINE-RICH REPEAT-CONTAINING PROTEIN"/>
    <property type="match status" value="1"/>
</dbReference>
<dbReference type="RefSeq" id="XP_060673936.1">
    <property type="nucleotide sequence ID" value="XM_060817953.1"/>
</dbReference>
<evidence type="ECO:0000259" key="2">
    <source>
        <dbReference type="Pfam" id="PF23598"/>
    </source>
</evidence>
<accession>A0ABM4AB39</accession>
<proteinExistence type="predicted"/>